<feature type="compositionally biased region" description="Gly residues" evidence="1">
    <location>
        <begin position="1"/>
        <end position="11"/>
    </location>
</feature>
<dbReference type="KEGG" id="psoj:PHYSODRAFT_330295"/>
<dbReference type="GeneID" id="20646103"/>
<organism evidence="2 3">
    <name type="scientific">Phytophthora sojae (strain P6497)</name>
    <name type="common">Soybean stem and root rot agent</name>
    <name type="synonym">Phytophthora megasperma f. sp. glycines</name>
    <dbReference type="NCBI Taxonomy" id="1094619"/>
    <lineage>
        <taxon>Eukaryota</taxon>
        <taxon>Sar</taxon>
        <taxon>Stramenopiles</taxon>
        <taxon>Oomycota</taxon>
        <taxon>Peronosporomycetes</taxon>
        <taxon>Peronosporales</taxon>
        <taxon>Peronosporaceae</taxon>
        <taxon>Phytophthora</taxon>
    </lineage>
</organism>
<dbReference type="InParanoid" id="G4Z7Y6"/>
<proteinExistence type="predicted"/>
<reference evidence="2 3" key="1">
    <citation type="journal article" date="2006" name="Science">
        <title>Phytophthora genome sequences uncover evolutionary origins and mechanisms of pathogenesis.</title>
        <authorList>
            <person name="Tyler B.M."/>
            <person name="Tripathy S."/>
            <person name="Zhang X."/>
            <person name="Dehal P."/>
            <person name="Jiang R.H."/>
            <person name="Aerts A."/>
            <person name="Arredondo F.D."/>
            <person name="Baxter L."/>
            <person name="Bensasson D."/>
            <person name="Beynon J.L."/>
            <person name="Chapman J."/>
            <person name="Damasceno C.M."/>
            <person name="Dorrance A.E."/>
            <person name="Dou D."/>
            <person name="Dickerman A.W."/>
            <person name="Dubchak I.L."/>
            <person name="Garbelotto M."/>
            <person name="Gijzen M."/>
            <person name="Gordon S.G."/>
            <person name="Govers F."/>
            <person name="Grunwald N.J."/>
            <person name="Huang W."/>
            <person name="Ivors K.L."/>
            <person name="Jones R.W."/>
            <person name="Kamoun S."/>
            <person name="Krampis K."/>
            <person name="Lamour K.H."/>
            <person name="Lee M.K."/>
            <person name="McDonald W.H."/>
            <person name="Medina M."/>
            <person name="Meijer H.J."/>
            <person name="Nordberg E.K."/>
            <person name="Maclean D.J."/>
            <person name="Ospina-Giraldo M.D."/>
            <person name="Morris P.F."/>
            <person name="Phuntumart V."/>
            <person name="Putnam N.H."/>
            <person name="Rash S."/>
            <person name="Rose J.K."/>
            <person name="Sakihama Y."/>
            <person name="Salamov A.A."/>
            <person name="Savidor A."/>
            <person name="Scheuring C.F."/>
            <person name="Smith B.M."/>
            <person name="Sobral B.W."/>
            <person name="Terry A."/>
            <person name="Torto-Alalibo T.A."/>
            <person name="Win J."/>
            <person name="Xu Z."/>
            <person name="Zhang H."/>
            <person name="Grigoriev I.V."/>
            <person name="Rokhsar D.S."/>
            <person name="Boore J.L."/>
        </authorList>
    </citation>
    <scope>NUCLEOTIDE SEQUENCE [LARGE SCALE GENOMIC DNA]</scope>
    <source>
        <strain evidence="2 3">P6497</strain>
    </source>
</reference>
<keyword evidence="3" id="KW-1185">Reference proteome</keyword>
<protein>
    <submittedName>
        <fullName evidence="2">Uncharacterized protein</fullName>
    </submittedName>
</protein>
<dbReference type="RefSeq" id="XP_009525238.1">
    <property type="nucleotide sequence ID" value="XM_009526943.1"/>
</dbReference>
<feature type="compositionally biased region" description="Acidic residues" evidence="1">
    <location>
        <begin position="17"/>
        <end position="28"/>
    </location>
</feature>
<evidence type="ECO:0000313" key="2">
    <source>
        <dbReference type="EMBL" id="EGZ22521.1"/>
    </source>
</evidence>
<dbReference type="EMBL" id="JH159153">
    <property type="protein sequence ID" value="EGZ22521.1"/>
    <property type="molecule type" value="Genomic_DNA"/>
</dbReference>
<dbReference type="Proteomes" id="UP000002640">
    <property type="component" value="Unassembled WGS sequence"/>
</dbReference>
<evidence type="ECO:0000313" key="3">
    <source>
        <dbReference type="Proteomes" id="UP000002640"/>
    </source>
</evidence>
<evidence type="ECO:0000256" key="1">
    <source>
        <dbReference type="SAM" id="MobiDB-lite"/>
    </source>
</evidence>
<accession>G4Z7Y6</accession>
<feature type="region of interest" description="Disordered" evidence="1">
    <location>
        <begin position="1"/>
        <end position="45"/>
    </location>
</feature>
<gene>
    <name evidence="2" type="ORF">PHYSODRAFT_330295</name>
</gene>
<sequence>MAGAGRPGGRVGLAEQQNDEDHVDDDVESAQAEEPAFGRGRQGIPGDNLRSDHLMLDNDGEGATAAIWGTVLGKNAAHTPHEQDQDINNPLPSSAPELFEKQFNIDASRVGLRRTRCAQCVGSCSTDAAILDGEKMKSYMIENLDSDHFERMMKGVRTDKNVLSVAVVSTDTYANYGDRLPYILIGDGEGHDSAVRRMRAGERESP</sequence>
<dbReference type="AlphaFoldDB" id="G4Z7Y6"/>
<name>G4Z7Y6_PHYSP</name>